<dbReference type="Pfam" id="PF00753">
    <property type="entry name" value="Lactamase_B"/>
    <property type="match status" value="1"/>
</dbReference>
<comment type="similarity">
    <text evidence="1">Belongs to the metallo-beta-lactamase superfamily.</text>
</comment>
<keyword evidence="3" id="KW-0378">Hydrolase</keyword>
<dbReference type="SUPFAM" id="SSF56281">
    <property type="entry name" value="Metallo-hydrolase/oxidoreductase"/>
    <property type="match status" value="1"/>
</dbReference>
<reference evidence="6" key="1">
    <citation type="submission" date="2018-05" db="EMBL/GenBank/DDBJ databases">
        <authorList>
            <person name="Lanie J.A."/>
            <person name="Ng W.-L."/>
            <person name="Kazmierczak K.M."/>
            <person name="Andrzejewski T.M."/>
            <person name="Davidsen T.M."/>
            <person name="Wayne K.J."/>
            <person name="Tettelin H."/>
            <person name="Glass J.I."/>
            <person name="Rusch D."/>
            <person name="Podicherti R."/>
            <person name="Tsui H.-C.T."/>
            <person name="Winkler M.E."/>
        </authorList>
    </citation>
    <scope>NUCLEOTIDE SEQUENCE</scope>
</reference>
<evidence type="ECO:0000256" key="2">
    <source>
        <dbReference type="ARBA" id="ARBA00022723"/>
    </source>
</evidence>
<evidence type="ECO:0000259" key="5">
    <source>
        <dbReference type="SMART" id="SM00849"/>
    </source>
</evidence>
<dbReference type="SMART" id="SM00849">
    <property type="entry name" value="Lactamase_B"/>
    <property type="match status" value="1"/>
</dbReference>
<evidence type="ECO:0000256" key="3">
    <source>
        <dbReference type="ARBA" id="ARBA00022801"/>
    </source>
</evidence>
<evidence type="ECO:0000313" key="6">
    <source>
        <dbReference type="EMBL" id="SUZ63716.1"/>
    </source>
</evidence>
<protein>
    <recommendedName>
        <fullName evidence="5">Metallo-beta-lactamase domain-containing protein</fullName>
    </recommendedName>
</protein>
<dbReference type="CDD" id="cd16277">
    <property type="entry name" value="metallo-hydrolase-like_MBL-fold"/>
    <property type="match status" value="1"/>
</dbReference>
<dbReference type="EMBL" id="UINC01000923">
    <property type="protein sequence ID" value="SUZ63716.1"/>
    <property type="molecule type" value="Genomic_DNA"/>
</dbReference>
<dbReference type="PANTHER" id="PTHR42978">
    <property type="entry name" value="QUORUM-QUENCHING LACTONASE YTNP-RELATED-RELATED"/>
    <property type="match status" value="1"/>
</dbReference>
<dbReference type="PANTHER" id="PTHR42978:SF6">
    <property type="entry name" value="QUORUM-QUENCHING LACTONASE YTNP-RELATED"/>
    <property type="match status" value="1"/>
</dbReference>
<feature type="domain" description="Metallo-beta-lactamase" evidence="5">
    <location>
        <begin position="60"/>
        <end position="270"/>
    </location>
</feature>
<keyword evidence="2" id="KW-0479">Metal-binding</keyword>
<dbReference type="InterPro" id="IPR051013">
    <property type="entry name" value="MBL_superfamily_lactonases"/>
</dbReference>
<dbReference type="GO" id="GO:0046872">
    <property type="term" value="F:metal ion binding"/>
    <property type="evidence" value="ECO:0007669"/>
    <property type="project" value="UniProtKB-KW"/>
</dbReference>
<dbReference type="AlphaFoldDB" id="A0A381P9R8"/>
<dbReference type="Gene3D" id="3.60.15.10">
    <property type="entry name" value="Ribonuclease Z/Hydroxyacylglutathione hydrolase-like"/>
    <property type="match status" value="1"/>
</dbReference>
<accession>A0A381P9R8</accession>
<dbReference type="InterPro" id="IPR001279">
    <property type="entry name" value="Metallo-B-lactamas"/>
</dbReference>
<name>A0A381P9R8_9ZZZZ</name>
<gene>
    <name evidence="6" type="ORF">METZ01_LOCUS16570</name>
</gene>
<dbReference type="GO" id="GO:0016787">
    <property type="term" value="F:hydrolase activity"/>
    <property type="evidence" value="ECO:0007669"/>
    <property type="project" value="UniProtKB-KW"/>
</dbReference>
<dbReference type="InterPro" id="IPR036866">
    <property type="entry name" value="RibonucZ/Hydroxyglut_hydro"/>
</dbReference>
<sequence>MPHNTLTVGSVELTVLHDAEVASPFAQSFPEVPAEAWGPYLKRYPEAFIGGNSRRTHFECYLVRSQGRIVLVDTGLGTSATNPGTVDQMFGGTQGNLLGELESAGYQPGDIDTVFLTHLHLDHVGWNMTQSGGLGTPTFPNARYIGNEADWAAFNTPKDKEIFGFPWWEDTVAPLKKAGVLDLVTEETKLDSELTITPTPGHTPGSMSLVINSGGETAFLLGDVFHGPAQVTETDWVFRFDMDSEQAGRTRREILDRAERENAAIAICHHSGFGRVVQESGKRYWQAL</sequence>
<organism evidence="6">
    <name type="scientific">marine metagenome</name>
    <dbReference type="NCBI Taxonomy" id="408172"/>
    <lineage>
        <taxon>unclassified sequences</taxon>
        <taxon>metagenomes</taxon>
        <taxon>ecological metagenomes</taxon>
    </lineage>
</organism>
<evidence type="ECO:0000256" key="4">
    <source>
        <dbReference type="ARBA" id="ARBA00022833"/>
    </source>
</evidence>
<evidence type="ECO:0000256" key="1">
    <source>
        <dbReference type="ARBA" id="ARBA00007749"/>
    </source>
</evidence>
<proteinExistence type="inferred from homology"/>
<keyword evidence="4" id="KW-0862">Zinc</keyword>